<keyword evidence="4" id="KW-1185">Reference proteome</keyword>
<protein>
    <submittedName>
        <fullName evidence="3">Uncharacterized protein</fullName>
    </submittedName>
</protein>
<reference evidence="3 4" key="1">
    <citation type="submission" date="2020-04" db="EMBL/GenBank/DDBJ databases">
        <title>Paenibacillus algicola sp. nov., a novel marine bacterium producing alginate lyase.</title>
        <authorList>
            <person name="Huang H."/>
        </authorList>
    </citation>
    <scope>NUCLEOTIDE SEQUENCE [LARGE SCALE GENOMIC DNA]</scope>
    <source>
        <strain evidence="3 4">L7-75</strain>
    </source>
</reference>
<comment type="caution">
    <text evidence="3">The sequence shown here is derived from an EMBL/GenBank/DDBJ whole genome shotgun (WGS) entry which is preliminary data.</text>
</comment>
<evidence type="ECO:0000313" key="4">
    <source>
        <dbReference type="Proteomes" id="UP000565468"/>
    </source>
</evidence>
<dbReference type="Proteomes" id="UP000565468">
    <property type="component" value="Unassembled WGS sequence"/>
</dbReference>
<gene>
    <name evidence="3" type="ORF">HII30_04485</name>
</gene>
<evidence type="ECO:0000256" key="2">
    <source>
        <dbReference type="SAM" id="SignalP"/>
    </source>
</evidence>
<keyword evidence="2" id="KW-0732">Signal</keyword>
<accession>A0A848M5G2</accession>
<feature type="signal peptide" evidence="2">
    <location>
        <begin position="1"/>
        <end position="25"/>
    </location>
</feature>
<dbReference type="AlphaFoldDB" id="A0A848M5G2"/>
<proteinExistence type="predicted"/>
<feature type="region of interest" description="Disordered" evidence="1">
    <location>
        <begin position="29"/>
        <end position="61"/>
    </location>
</feature>
<feature type="chain" id="PRO_5032423544" evidence="2">
    <location>
        <begin position="26"/>
        <end position="218"/>
    </location>
</feature>
<dbReference type="EMBL" id="JABBPN010000003">
    <property type="protein sequence ID" value="NMO95043.1"/>
    <property type="molecule type" value="Genomic_DNA"/>
</dbReference>
<dbReference type="PROSITE" id="PS51257">
    <property type="entry name" value="PROKAR_LIPOPROTEIN"/>
    <property type="match status" value="1"/>
</dbReference>
<dbReference type="RefSeq" id="WP_169503812.1">
    <property type="nucleotide sequence ID" value="NZ_JABBPN010000003.1"/>
</dbReference>
<sequence length="218" mass="23812">MKLKQQILCTAALFLFFLTSACSIAENGPPGLLPAPEEQSPPSQEHDNVQPDEPDSGLQVHTGSTISMETTIEGMTEEVKVVEYTLTPAGIQYHLRVLMGSPSVEGGQVVYQRAMGEGTAELMVEVLEETPLEEAAGKAQHTLQQKGFTPGQTEKVPQELNGYEGTRQSFLHEDQIHGYYAFDIEASCLIIYYSYPAEAADGMGAVMHEMLQSISIED</sequence>
<evidence type="ECO:0000256" key="1">
    <source>
        <dbReference type="SAM" id="MobiDB-lite"/>
    </source>
</evidence>
<organism evidence="3 4">
    <name type="scientific">Paenibacillus lemnae</name>
    <dbReference type="NCBI Taxonomy" id="1330551"/>
    <lineage>
        <taxon>Bacteria</taxon>
        <taxon>Bacillati</taxon>
        <taxon>Bacillota</taxon>
        <taxon>Bacilli</taxon>
        <taxon>Bacillales</taxon>
        <taxon>Paenibacillaceae</taxon>
        <taxon>Paenibacillus</taxon>
    </lineage>
</organism>
<evidence type="ECO:0000313" key="3">
    <source>
        <dbReference type="EMBL" id="NMO95043.1"/>
    </source>
</evidence>
<name>A0A848M5G2_PAELE</name>